<evidence type="ECO:0000259" key="7">
    <source>
        <dbReference type="Pfam" id="PF03151"/>
    </source>
</evidence>
<proteinExistence type="predicted"/>
<evidence type="ECO:0000256" key="4">
    <source>
        <dbReference type="ARBA" id="ARBA00023136"/>
    </source>
</evidence>
<comment type="subcellular location">
    <subcellularLocation>
        <location evidence="1">Membrane</location>
        <topology evidence="1">Multi-pass membrane protein</topology>
    </subcellularLocation>
</comment>
<feature type="transmembrane region" description="Helical" evidence="6">
    <location>
        <begin position="39"/>
        <end position="62"/>
    </location>
</feature>
<keyword evidence="9" id="KW-1185">Reference proteome</keyword>
<reference evidence="8 9" key="1">
    <citation type="journal article" date="2018" name="Sci. Rep.">
        <title>Genomic signatures of local adaptation to the degree of environmental predictability in rotifers.</title>
        <authorList>
            <person name="Franch-Gras L."/>
            <person name="Hahn C."/>
            <person name="Garcia-Roger E.M."/>
            <person name="Carmona M.J."/>
            <person name="Serra M."/>
            <person name="Gomez A."/>
        </authorList>
    </citation>
    <scope>NUCLEOTIDE SEQUENCE [LARGE SCALE GENOMIC DNA]</scope>
    <source>
        <strain evidence="8">HYR1</strain>
    </source>
</reference>
<keyword evidence="2 6" id="KW-0812">Transmembrane</keyword>
<keyword evidence="4 6" id="KW-0472">Membrane</keyword>
<feature type="compositionally biased region" description="Basic and acidic residues" evidence="5">
    <location>
        <begin position="304"/>
        <end position="318"/>
    </location>
</feature>
<dbReference type="Proteomes" id="UP000276133">
    <property type="component" value="Unassembled WGS sequence"/>
</dbReference>
<feature type="transmembrane region" description="Helical" evidence="6">
    <location>
        <begin position="277"/>
        <end position="295"/>
    </location>
</feature>
<dbReference type="InterPro" id="IPR050186">
    <property type="entry name" value="TPT_transporter"/>
</dbReference>
<dbReference type="STRING" id="10195.A0A3M7SX03"/>
<dbReference type="SUPFAM" id="SSF103481">
    <property type="entry name" value="Multidrug resistance efflux transporter EmrE"/>
    <property type="match status" value="1"/>
</dbReference>
<evidence type="ECO:0000313" key="9">
    <source>
        <dbReference type="Proteomes" id="UP000276133"/>
    </source>
</evidence>
<dbReference type="GO" id="GO:0016020">
    <property type="term" value="C:membrane"/>
    <property type="evidence" value="ECO:0007669"/>
    <property type="project" value="UniProtKB-SubCell"/>
</dbReference>
<feature type="domain" description="Sugar phosphate transporter" evidence="7">
    <location>
        <begin position="11"/>
        <end position="291"/>
    </location>
</feature>
<dbReference type="OrthoDB" id="5547497at2759"/>
<evidence type="ECO:0000256" key="5">
    <source>
        <dbReference type="SAM" id="MobiDB-lite"/>
    </source>
</evidence>
<dbReference type="Pfam" id="PF03151">
    <property type="entry name" value="TPT"/>
    <property type="match status" value="1"/>
</dbReference>
<sequence length="324" mass="36591">MALAEKLNVILSLSLNFFTSIAIIQVNKYIYINYKFPNMGLTCIHFIITFIGLLICNLFGIFKIVKVPILKMIPMSITFCGFVALTNYSLEYNTIGTYQCLKSLTTPGVMLISFNFYHHIYSNKVILSVVPVLLGVIFNSIYDLKFNLIGFTLGLSAASVTSLYQVWIGEKQKELKINALQLLTYQAPLSAVTLFLIIPFFEPLYGSHGLFKLDRSAFEWFVIISSGVIAFGVNITIYWIIGITSALTYNMSGNLKFITTIVVGSILFHDPMKLEQIVSIFMVTIGLVLYSYFRLKETEQEKAKLSLETPKTEEEKQSLVESNE</sequence>
<organism evidence="8 9">
    <name type="scientific">Brachionus plicatilis</name>
    <name type="common">Marine rotifer</name>
    <name type="synonym">Brachionus muelleri</name>
    <dbReference type="NCBI Taxonomy" id="10195"/>
    <lineage>
        <taxon>Eukaryota</taxon>
        <taxon>Metazoa</taxon>
        <taxon>Spiralia</taxon>
        <taxon>Gnathifera</taxon>
        <taxon>Rotifera</taxon>
        <taxon>Eurotatoria</taxon>
        <taxon>Monogononta</taxon>
        <taxon>Pseudotrocha</taxon>
        <taxon>Ploima</taxon>
        <taxon>Brachionidae</taxon>
        <taxon>Brachionus</taxon>
    </lineage>
</organism>
<feature type="transmembrane region" description="Helical" evidence="6">
    <location>
        <begin position="220"/>
        <end position="241"/>
    </location>
</feature>
<feature type="transmembrane region" description="Helical" evidence="6">
    <location>
        <begin position="125"/>
        <end position="142"/>
    </location>
</feature>
<feature type="transmembrane region" description="Helical" evidence="6">
    <location>
        <begin position="7"/>
        <end position="27"/>
    </location>
</feature>
<keyword evidence="3 6" id="KW-1133">Transmembrane helix</keyword>
<comment type="caution">
    <text evidence="8">The sequence shown here is derived from an EMBL/GenBank/DDBJ whole genome shotgun (WGS) entry which is preliminary data.</text>
</comment>
<feature type="transmembrane region" description="Helical" evidence="6">
    <location>
        <begin position="148"/>
        <end position="167"/>
    </location>
</feature>
<accession>A0A3M7SX03</accession>
<feature type="region of interest" description="Disordered" evidence="5">
    <location>
        <begin position="304"/>
        <end position="324"/>
    </location>
</feature>
<evidence type="ECO:0000256" key="3">
    <source>
        <dbReference type="ARBA" id="ARBA00022989"/>
    </source>
</evidence>
<evidence type="ECO:0000313" key="8">
    <source>
        <dbReference type="EMBL" id="RNA40276.1"/>
    </source>
</evidence>
<dbReference type="InterPro" id="IPR037185">
    <property type="entry name" value="EmrE-like"/>
</dbReference>
<dbReference type="AlphaFoldDB" id="A0A3M7SX03"/>
<dbReference type="PANTHER" id="PTHR11132">
    <property type="entry name" value="SOLUTE CARRIER FAMILY 35"/>
    <property type="match status" value="1"/>
</dbReference>
<evidence type="ECO:0000256" key="2">
    <source>
        <dbReference type="ARBA" id="ARBA00022692"/>
    </source>
</evidence>
<feature type="transmembrane region" description="Helical" evidence="6">
    <location>
        <begin position="253"/>
        <end position="271"/>
    </location>
</feature>
<dbReference type="InterPro" id="IPR004853">
    <property type="entry name" value="Sugar_P_trans_dom"/>
</dbReference>
<evidence type="ECO:0000256" key="6">
    <source>
        <dbReference type="SAM" id="Phobius"/>
    </source>
</evidence>
<dbReference type="EMBL" id="REGN01000654">
    <property type="protein sequence ID" value="RNA40276.1"/>
    <property type="molecule type" value="Genomic_DNA"/>
</dbReference>
<protein>
    <submittedName>
        <fullName evidence="8">Solute carrier family 35 member E3</fullName>
    </submittedName>
</protein>
<name>A0A3M7SX03_BRAPC</name>
<gene>
    <name evidence="8" type="ORF">BpHYR1_017883</name>
</gene>
<evidence type="ECO:0000256" key="1">
    <source>
        <dbReference type="ARBA" id="ARBA00004141"/>
    </source>
</evidence>
<feature type="transmembrane region" description="Helical" evidence="6">
    <location>
        <begin position="179"/>
        <end position="200"/>
    </location>
</feature>